<protein>
    <submittedName>
        <fullName evidence="2">Uncharacterized protein</fullName>
    </submittedName>
</protein>
<sequence length="150" mass="16799">MAPRKEKGKSKATASKGSTNRRASRAGSPASPPSSPSPPPSPCNPNTHRMTAAEERAWRGRKPRTNSMGKFGEKRPRKPARIDIHGARIFDDTAKKTLLAIIREQWSVGLYTYTDIIAKNPRWMEEVVTEFKVYVSSNQSLNFLLELLSF</sequence>
<accession>A0AAD8HS47</accession>
<keyword evidence="3" id="KW-1185">Reference proteome</keyword>
<gene>
    <name evidence="2" type="ORF">POM88_028605</name>
</gene>
<dbReference type="EMBL" id="JAUIZM010000007">
    <property type="protein sequence ID" value="KAK1372412.1"/>
    <property type="molecule type" value="Genomic_DNA"/>
</dbReference>
<organism evidence="2 3">
    <name type="scientific">Heracleum sosnowskyi</name>
    <dbReference type="NCBI Taxonomy" id="360622"/>
    <lineage>
        <taxon>Eukaryota</taxon>
        <taxon>Viridiplantae</taxon>
        <taxon>Streptophyta</taxon>
        <taxon>Embryophyta</taxon>
        <taxon>Tracheophyta</taxon>
        <taxon>Spermatophyta</taxon>
        <taxon>Magnoliopsida</taxon>
        <taxon>eudicotyledons</taxon>
        <taxon>Gunneridae</taxon>
        <taxon>Pentapetalae</taxon>
        <taxon>asterids</taxon>
        <taxon>campanulids</taxon>
        <taxon>Apiales</taxon>
        <taxon>Apiaceae</taxon>
        <taxon>Apioideae</taxon>
        <taxon>apioid superclade</taxon>
        <taxon>Tordylieae</taxon>
        <taxon>Tordyliinae</taxon>
        <taxon>Heracleum</taxon>
    </lineage>
</organism>
<feature type="region of interest" description="Disordered" evidence="1">
    <location>
        <begin position="1"/>
        <end position="80"/>
    </location>
</feature>
<proteinExistence type="predicted"/>
<feature type="compositionally biased region" description="Pro residues" evidence="1">
    <location>
        <begin position="30"/>
        <end position="43"/>
    </location>
</feature>
<evidence type="ECO:0000313" key="3">
    <source>
        <dbReference type="Proteomes" id="UP001237642"/>
    </source>
</evidence>
<evidence type="ECO:0000313" key="2">
    <source>
        <dbReference type="EMBL" id="KAK1372412.1"/>
    </source>
</evidence>
<comment type="caution">
    <text evidence="2">The sequence shown here is derived from an EMBL/GenBank/DDBJ whole genome shotgun (WGS) entry which is preliminary data.</text>
</comment>
<dbReference type="Proteomes" id="UP001237642">
    <property type="component" value="Unassembled WGS sequence"/>
</dbReference>
<reference evidence="2" key="1">
    <citation type="submission" date="2023-02" db="EMBL/GenBank/DDBJ databases">
        <title>Genome of toxic invasive species Heracleum sosnowskyi carries increased number of genes despite the absence of recent whole-genome duplications.</title>
        <authorList>
            <person name="Schelkunov M."/>
            <person name="Shtratnikova V."/>
            <person name="Makarenko M."/>
            <person name="Klepikova A."/>
            <person name="Omelchenko D."/>
            <person name="Novikova G."/>
            <person name="Obukhova E."/>
            <person name="Bogdanov V."/>
            <person name="Penin A."/>
            <person name="Logacheva M."/>
        </authorList>
    </citation>
    <scope>NUCLEOTIDE SEQUENCE</scope>
    <source>
        <strain evidence="2">Hsosn_3</strain>
        <tissue evidence="2">Leaf</tissue>
    </source>
</reference>
<evidence type="ECO:0000256" key="1">
    <source>
        <dbReference type="SAM" id="MobiDB-lite"/>
    </source>
</evidence>
<name>A0AAD8HS47_9APIA</name>
<dbReference type="AlphaFoldDB" id="A0AAD8HS47"/>
<feature type="compositionally biased region" description="Basic residues" evidence="1">
    <location>
        <begin position="1"/>
        <end position="10"/>
    </location>
</feature>
<reference evidence="2" key="2">
    <citation type="submission" date="2023-05" db="EMBL/GenBank/DDBJ databases">
        <authorList>
            <person name="Schelkunov M.I."/>
        </authorList>
    </citation>
    <scope>NUCLEOTIDE SEQUENCE</scope>
    <source>
        <strain evidence="2">Hsosn_3</strain>
        <tissue evidence="2">Leaf</tissue>
    </source>
</reference>